<evidence type="ECO:0000256" key="1">
    <source>
        <dbReference type="PROSITE-ProRule" id="PRU00221"/>
    </source>
</evidence>
<keyword evidence="4" id="KW-1185">Reference proteome</keyword>
<feature type="repeat" description="WD" evidence="1">
    <location>
        <begin position="66"/>
        <end position="92"/>
    </location>
</feature>
<evidence type="ECO:0000313" key="4">
    <source>
        <dbReference type="Proteomes" id="UP000824890"/>
    </source>
</evidence>
<dbReference type="InterPro" id="IPR036397">
    <property type="entry name" value="RNaseH_sf"/>
</dbReference>
<dbReference type="Gene3D" id="3.30.420.10">
    <property type="entry name" value="Ribonuclease H-like superfamily/Ribonuclease H"/>
    <property type="match status" value="1"/>
</dbReference>
<comment type="caution">
    <text evidence="3">The sequence shown here is derived from an EMBL/GenBank/DDBJ whole genome shotgun (WGS) entry which is preliminary data.</text>
</comment>
<evidence type="ECO:0000259" key="2">
    <source>
        <dbReference type="Pfam" id="PF13456"/>
    </source>
</evidence>
<dbReference type="InterPro" id="IPR001680">
    <property type="entry name" value="WD40_rpt"/>
</dbReference>
<dbReference type="PROSITE" id="PS50082">
    <property type="entry name" value="WD_REPEATS_2"/>
    <property type="match status" value="1"/>
</dbReference>
<evidence type="ECO:0000313" key="3">
    <source>
        <dbReference type="EMBL" id="KAH0905121.1"/>
    </source>
</evidence>
<dbReference type="Proteomes" id="UP000824890">
    <property type="component" value="Unassembled WGS sequence"/>
</dbReference>
<protein>
    <recommendedName>
        <fullName evidence="2">RNase H type-1 domain-containing protein</fullName>
    </recommendedName>
</protein>
<dbReference type="Pfam" id="PF13456">
    <property type="entry name" value="RVT_3"/>
    <property type="match status" value="1"/>
</dbReference>
<name>A0ABQ8BLP8_BRANA</name>
<organism evidence="3 4">
    <name type="scientific">Brassica napus</name>
    <name type="common">Rape</name>
    <dbReference type="NCBI Taxonomy" id="3708"/>
    <lineage>
        <taxon>Eukaryota</taxon>
        <taxon>Viridiplantae</taxon>
        <taxon>Streptophyta</taxon>
        <taxon>Embryophyta</taxon>
        <taxon>Tracheophyta</taxon>
        <taxon>Spermatophyta</taxon>
        <taxon>Magnoliopsida</taxon>
        <taxon>eudicotyledons</taxon>
        <taxon>Gunneridae</taxon>
        <taxon>Pentapetalae</taxon>
        <taxon>rosids</taxon>
        <taxon>malvids</taxon>
        <taxon>Brassicales</taxon>
        <taxon>Brassicaceae</taxon>
        <taxon>Brassiceae</taxon>
        <taxon>Brassica</taxon>
    </lineage>
</organism>
<proteinExistence type="predicted"/>
<feature type="domain" description="RNase H type-1" evidence="2">
    <location>
        <begin position="9"/>
        <end position="48"/>
    </location>
</feature>
<feature type="non-terminal residue" evidence="3">
    <location>
        <position position="1"/>
    </location>
</feature>
<dbReference type="EMBL" id="JAGKQM010000011">
    <property type="protein sequence ID" value="KAH0905121.1"/>
    <property type="molecule type" value="Genomic_DNA"/>
</dbReference>
<accession>A0ABQ8BLP8</accession>
<reference evidence="3 4" key="1">
    <citation type="submission" date="2021-05" db="EMBL/GenBank/DDBJ databases">
        <title>Genome Assembly of Synthetic Allotetraploid Brassica napus Reveals Homoeologous Exchanges between Subgenomes.</title>
        <authorList>
            <person name="Davis J.T."/>
        </authorList>
    </citation>
    <scope>NUCLEOTIDE SEQUENCE [LARGE SCALE GENOMIC DNA]</scope>
    <source>
        <strain evidence="4">cv. Da-Ae</strain>
        <tissue evidence="3">Seedling</tissue>
    </source>
</reference>
<dbReference type="InterPro" id="IPR002156">
    <property type="entry name" value="RNaseH_domain"/>
</dbReference>
<sequence>RKSDREFSPDLYGIVSDILSLVDDLEFVSFAWIPRDQNVQADIMAKHALAVANVLRHCAGINCLDVLNSSVSSDKSYLFTGSRDGTLKRWAF</sequence>
<keyword evidence="1" id="KW-0853">WD repeat</keyword>
<gene>
    <name evidence="3" type="ORF">HID58_044624</name>
</gene>